<reference evidence="3" key="1">
    <citation type="submission" date="2024-02" db="UniProtKB">
        <authorList>
            <consortium name="WormBaseParasite"/>
        </authorList>
    </citation>
    <scope>IDENTIFICATION</scope>
</reference>
<evidence type="ECO:0000313" key="3">
    <source>
        <dbReference type="WBParaSite" id="MBELARI_LOCUS2594"/>
    </source>
</evidence>
<sequence length="81" mass="9454">MDIVTFQHCFNKHDVDDNFYPNGFRTNAENEKVSIVRNIRSDLRIFDIGIMCDSCHFPRKDKTFKSKGESDQNLEGKTPQL</sequence>
<feature type="compositionally biased region" description="Basic and acidic residues" evidence="1">
    <location>
        <begin position="61"/>
        <end position="70"/>
    </location>
</feature>
<dbReference type="AlphaFoldDB" id="A0AAF3F6Q4"/>
<dbReference type="WBParaSite" id="MBELARI_LOCUS2594">
    <property type="protein sequence ID" value="MBELARI_LOCUS2594"/>
    <property type="gene ID" value="MBELARI_LOCUS2594"/>
</dbReference>
<feature type="region of interest" description="Disordered" evidence="1">
    <location>
        <begin position="61"/>
        <end position="81"/>
    </location>
</feature>
<accession>A0AAF3F6Q4</accession>
<proteinExistence type="predicted"/>
<keyword evidence="2" id="KW-1185">Reference proteome</keyword>
<dbReference type="Proteomes" id="UP000887575">
    <property type="component" value="Unassembled WGS sequence"/>
</dbReference>
<feature type="compositionally biased region" description="Polar residues" evidence="1">
    <location>
        <begin position="71"/>
        <end position="81"/>
    </location>
</feature>
<organism evidence="2 3">
    <name type="scientific">Mesorhabditis belari</name>
    <dbReference type="NCBI Taxonomy" id="2138241"/>
    <lineage>
        <taxon>Eukaryota</taxon>
        <taxon>Metazoa</taxon>
        <taxon>Ecdysozoa</taxon>
        <taxon>Nematoda</taxon>
        <taxon>Chromadorea</taxon>
        <taxon>Rhabditida</taxon>
        <taxon>Rhabditina</taxon>
        <taxon>Rhabditomorpha</taxon>
        <taxon>Rhabditoidea</taxon>
        <taxon>Rhabditidae</taxon>
        <taxon>Mesorhabditinae</taxon>
        <taxon>Mesorhabditis</taxon>
    </lineage>
</organism>
<name>A0AAF3F6Q4_9BILA</name>
<protein>
    <submittedName>
        <fullName evidence="3">Uncharacterized protein</fullName>
    </submittedName>
</protein>
<evidence type="ECO:0000313" key="2">
    <source>
        <dbReference type="Proteomes" id="UP000887575"/>
    </source>
</evidence>
<evidence type="ECO:0000256" key="1">
    <source>
        <dbReference type="SAM" id="MobiDB-lite"/>
    </source>
</evidence>